<accession>A0A8J5WVX4</accession>
<sequence length="101" mass="10671">MPMAAARGDTPSTAPRRALASSGLASLAVPRRTAARRLADAEPARPAATYDGAICTYELASLLPQCGSTYNRATHRTLPRQNHSITLHAVPRVPLLCCCSS</sequence>
<keyword evidence="3" id="KW-1185">Reference proteome</keyword>
<proteinExistence type="predicted"/>
<gene>
    <name evidence="2" type="ORF">GUJ93_ZPchr0013g36749</name>
</gene>
<feature type="region of interest" description="Disordered" evidence="1">
    <location>
        <begin position="1"/>
        <end position="25"/>
    </location>
</feature>
<organism evidence="2 3">
    <name type="scientific">Zizania palustris</name>
    <name type="common">Northern wild rice</name>
    <dbReference type="NCBI Taxonomy" id="103762"/>
    <lineage>
        <taxon>Eukaryota</taxon>
        <taxon>Viridiplantae</taxon>
        <taxon>Streptophyta</taxon>
        <taxon>Embryophyta</taxon>
        <taxon>Tracheophyta</taxon>
        <taxon>Spermatophyta</taxon>
        <taxon>Magnoliopsida</taxon>
        <taxon>Liliopsida</taxon>
        <taxon>Poales</taxon>
        <taxon>Poaceae</taxon>
        <taxon>BOP clade</taxon>
        <taxon>Oryzoideae</taxon>
        <taxon>Oryzeae</taxon>
        <taxon>Zizaniinae</taxon>
        <taxon>Zizania</taxon>
    </lineage>
</organism>
<dbReference type="EMBL" id="JAAALK010000079">
    <property type="protein sequence ID" value="KAG8096279.1"/>
    <property type="molecule type" value="Genomic_DNA"/>
</dbReference>
<reference evidence="2" key="2">
    <citation type="submission" date="2021-02" db="EMBL/GenBank/DDBJ databases">
        <authorList>
            <person name="Kimball J.A."/>
            <person name="Haas M.W."/>
            <person name="Macchietto M."/>
            <person name="Kono T."/>
            <person name="Duquette J."/>
            <person name="Shao M."/>
        </authorList>
    </citation>
    <scope>NUCLEOTIDE SEQUENCE</scope>
    <source>
        <tissue evidence="2">Fresh leaf tissue</tissue>
    </source>
</reference>
<evidence type="ECO:0000313" key="3">
    <source>
        <dbReference type="Proteomes" id="UP000729402"/>
    </source>
</evidence>
<evidence type="ECO:0000313" key="2">
    <source>
        <dbReference type="EMBL" id="KAG8096279.1"/>
    </source>
</evidence>
<name>A0A8J5WVX4_ZIZPA</name>
<evidence type="ECO:0000256" key="1">
    <source>
        <dbReference type="SAM" id="MobiDB-lite"/>
    </source>
</evidence>
<reference evidence="2" key="1">
    <citation type="journal article" date="2021" name="bioRxiv">
        <title>Whole Genome Assembly and Annotation of Northern Wild Rice, Zizania palustris L., Supports a Whole Genome Duplication in the Zizania Genus.</title>
        <authorList>
            <person name="Haas M."/>
            <person name="Kono T."/>
            <person name="Macchietto M."/>
            <person name="Millas R."/>
            <person name="McGilp L."/>
            <person name="Shao M."/>
            <person name="Duquette J."/>
            <person name="Hirsch C.N."/>
            <person name="Kimball J."/>
        </authorList>
    </citation>
    <scope>NUCLEOTIDE SEQUENCE</scope>
    <source>
        <tissue evidence="2">Fresh leaf tissue</tissue>
    </source>
</reference>
<dbReference type="AlphaFoldDB" id="A0A8J5WVX4"/>
<dbReference type="Proteomes" id="UP000729402">
    <property type="component" value="Unassembled WGS sequence"/>
</dbReference>
<comment type="caution">
    <text evidence="2">The sequence shown here is derived from an EMBL/GenBank/DDBJ whole genome shotgun (WGS) entry which is preliminary data.</text>
</comment>
<protein>
    <submittedName>
        <fullName evidence="2">Uncharacterized protein</fullName>
    </submittedName>
</protein>